<organism evidence="1">
    <name type="scientific">marine metagenome</name>
    <dbReference type="NCBI Taxonomy" id="408172"/>
    <lineage>
        <taxon>unclassified sequences</taxon>
        <taxon>metagenomes</taxon>
        <taxon>ecological metagenomes</taxon>
    </lineage>
</organism>
<reference evidence="1" key="1">
    <citation type="submission" date="2018-05" db="EMBL/GenBank/DDBJ databases">
        <authorList>
            <person name="Lanie J.A."/>
            <person name="Ng W.-L."/>
            <person name="Kazmierczak K.M."/>
            <person name="Andrzejewski T.M."/>
            <person name="Davidsen T.M."/>
            <person name="Wayne K.J."/>
            <person name="Tettelin H."/>
            <person name="Glass J.I."/>
            <person name="Rusch D."/>
            <person name="Podicherti R."/>
            <person name="Tsui H.-C.T."/>
            <person name="Winkler M.E."/>
        </authorList>
    </citation>
    <scope>NUCLEOTIDE SEQUENCE</scope>
</reference>
<evidence type="ECO:0000313" key="1">
    <source>
        <dbReference type="EMBL" id="SVA73405.1"/>
    </source>
</evidence>
<protein>
    <submittedName>
        <fullName evidence="1">Uncharacterized protein</fullName>
    </submittedName>
</protein>
<gene>
    <name evidence="1" type="ORF">METZ01_LOCUS126259</name>
</gene>
<dbReference type="AlphaFoldDB" id="A0A381Y8V2"/>
<dbReference type="EMBL" id="UINC01017643">
    <property type="protein sequence ID" value="SVA73405.1"/>
    <property type="molecule type" value="Genomic_DNA"/>
</dbReference>
<name>A0A381Y8V2_9ZZZZ</name>
<sequence length="40" mass="4255">VDCTGRVGDAFIHKHKPGGFTGLGALLSQKEEVSNQNTNQ</sequence>
<proteinExistence type="predicted"/>
<accession>A0A381Y8V2</accession>
<feature type="non-terminal residue" evidence="1">
    <location>
        <position position="1"/>
    </location>
</feature>